<reference evidence="1" key="1">
    <citation type="journal article" date="2020" name="mSystems">
        <title>Genome- and Community-Level Interaction Insights into Carbon Utilization and Element Cycling Functions of Hydrothermarchaeota in Hydrothermal Sediment.</title>
        <authorList>
            <person name="Zhou Z."/>
            <person name="Liu Y."/>
            <person name="Xu W."/>
            <person name="Pan J."/>
            <person name="Luo Z.H."/>
            <person name="Li M."/>
        </authorList>
    </citation>
    <scope>NUCLEOTIDE SEQUENCE [LARGE SCALE GENOMIC DNA]</scope>
    <source>
        <strain evidence="1">SpSt-609</strain>
    </source>
</reference>
<organism evidence="1">
    <name type="scientific">Fervidobacterium thailandense</name>
    <dbReference type="NCBI Taxonomy" id="1008305"/>
    <lineage>
        <taxon>Bacteria</taxon>
        <taxon>Thermotogati</taxon>
        <taxon>Thermotogota</taxon>
        <taxon>Thermotogae</taxon>
        <taxon>Thermotogales</taxon>
        <taxon>Fervidobacteriaceae</taxon>
        <taxon>Fervidobacterium</taxon>
    </lineage>
</organism>
<evidence type="ECO:0000313" key="1">
    <source>
        <dbReference type="EMBL" id="HGU40156.1"/>
    </source>
</evidence>
<proteinExistence type="predicted"/>
<protein>
    <submittedName>
        <fullName evidence="1">Flagellar protein FlaG</fullName>
    </submittedName>
</protein>
<dbReference type="Pfam" id="PF03646">
    <property type="entry name" value="FlaG"/>
    <property type="match status" value="1"/>
</dbReference>
<keyword evidence="1" id="KW-0969">Cilium</keyword>
<dbReference type="EMBL" id="DSZY01000014">
    <property type="protein sequence ID" value="HGU40156.1"/>
    <property type="molecule type" value="Genomic_DNA"/>
</dbReference>
<keyword evidence="1" id="KW-0966">Cell projection</keyword>
<dbReference type="SUPFAM" id="SSF160214">
    <property type="entry name" value="FlaG-like"/>
    <property type="match status" value="1"/>
</dbReference>
<gene>
    <name evidence="1" type="ORF">ENT77_03050</name>
</gene>
<keyword evidence="1" id="KW-0282">Flagellum</keyword>
<dbReference type="InterPro" id="IPR035924">
    <property type="entry name" value="FlaG-like_sf"/>
</dbReference>
<dbReference type="Gene3D" id="3.30.160.170">
    <property type="entry name" value="FlaG-like"/>
    <property type="match status" value="1"/>
</dbReference>
<accession>A0A7C4CDN8</accession>
<dbReference type="AlphaFoldDB" id="A0A7C4CDN8"/>
<comment type="caution">
    <text evidence="1">The sequence shown here is derived from an EMBL/GenBank/DDBJ whole genome shotgun (WGS) entry which is preliminary data.</text>
</comment>
<name>A0A7C4CDN8_9BACT</name>
<dbReference type="InterPro" id="IPR005186">
    <property type="entry name" value="FlaG"/>
</dbReference>
<dbReference type="PANTHER" id="PTHR37166:SF1">
    <property type="entry name" value="PROTEIN FLAG"/>
    <property type="match status" value="1"/>
</dbReference>
<dbReference type="PANTHER" id="PTHR37166">
    <property type="entry name" value="PROTEIN FLAG"/>
    <property type="match status" value="1"/>
</dbReference>
<sequence length="125" mass="14321">MEGVKGITKNGEFIQLQRNVNPANQVSEQINSMASMSREEKDEPYKSVFSDLDKSVDLLKETFEKLKKIFRGQAEFKIDREANMIIIKIKDPETGEILRQIPPEQAVKLAKNIQELLGVLMDERV</sequence>